<organism evidence="1 2">
    <name type="scientific">Serratia symbiotica str. Tucson</name>
    <dbReference type="NCBI Taxonomy" id="914128"/>
    <lineage>
        <taxon>Bacteria</taxon>
        <taxon>Pseudomonadati</taxon>
        <taxon>Pseudomonadota</taxon>
        <taxon>Gammaproteobacteria</taxon>
        <taxon>Enterobacterales</taxon>
        <taxon>Yersiniaceae</taxon>
        <taxon>Serratia</taxon>
        <taxon>Serratia symbiotica</taxon>
    </lineage>
</organism>
<evidence type="ECO:0000313" key="2">
    <source>
        <dbReference type="Proteomes" id="UP000013568"/>
    </source>
</evidence>
<dbReference type="HOGENOM" id="CLU_3209782_0_0_6"/>
<protein>
    <submittedName>
        <fullName evidence="1">Uncharacterized protein</fullName>
    </submittedName>
</protein>
<dbReference type="AlphaFoldDB" id="E9CQW6"/>
<dbReference type="Proteomes" id="UP000013568">
    <property type="component" value="Unassembled WGS sequence"/>
</dbReference>
<name>E9CQW6_9GAMM</name>
<feature type="non-terminal residue" evidence="1">
    <location>
        <position position="45"/>
    </location>
</feature>
<proteinExistence type="predicted"/>
<keyword evidence="2" id="KW-1185">Reference proteome</keyword>
<dbReference type="EMBL" id="GL636445">
    <property type="protein sequence ID" value="EFW11054.1"/>
    <property type="molecule type" value="Genomic_DNA"/>
</dbReference>
<gene>
    <name evidence="1" type="ORF">SSYM_0297</name>
</gene>
<reference evidence="2" key="1">
    <citation type="journal article" date="2011" name="Genome Biol. Evol.">
        <title>Massive genomic decay in Serratia symbiotica, a recently evolved symbiont of aphids.</title>
        <authorList>
            <person name="Burke G.R."/>
            <person name="Moran N.A."/>
        </authorList>
    </citation>
    <scope>NUCLEOTIDE SEQUENCE [LARGE SCALE GENOMIC DNA]</scope>
    <source>
        <strain evidence="2">Tucson</strain>
    </source>
</reference>
<sequence length="45" mass="5321">MNQSDFGGLCLTLSRRVPFAERFRRFLPFLTFIAFLRCHTPLTPF</sequence>
<accession>E9CQW6</accession>
<evidence type="ECO:0000313" key="1">
    <source>
        <dbReference type="EMBL" id="EFW11054.1"/>
    </source>
</evidence>